<reference evidence="1 2" key="1">
    <citation type="submission" date="2023-06" db="EMBL/GenBank/DDBJ databases">
        <title>Sporosarcina sp. nov., isolated from Korean tranditional fermented seafood 'Jeotgal'.</title>
        <authorList>
            <person name="Yang A.I."/>
            <person name="Shin N.-R."/>
        </authorList>
    </citation>
    <scope>NUCLEOTIDE SEQUENCE [LARGE SCALE GENOMIC DNA]</scope>
    <source>
        <strain evidence="1 2">T2O-4</strain>
    </source>
</reference>
<dbReference type="EMBL" id="CP129118">
    <property type="protein sequence ID" value="WOV87468.1"/>
    <property type="molecule type" value="Genomic_DNA"/>
</dbReference>
<evidence type="ECO:0000313" key="1">
    <source>
        <dbReference type="EMBL" id="WOV87468.1"/>
    </source>
</evidence>
<organism evidence="1 2">
    <name type="scientific">Sporosarcina oncorhynchi</name>
    <dbReference type="NCBI Taxonomy" id="3056444"/>
    <lineage>
        <taxon>Bacteria</taxon>
        <taxon>Bacillati</taxon>
        <taxon>Bacillota</taxon>
        <taxon>Bacilli</taxon>
        <taxon>Bacillales</taxon>
        <taxon>Caryophanaceae</taxon>
        <taxon>Sporosarcina</taxon>
    </lineage>
</organism>
<dbReference type="RefSeq" id="WP_317967611.1">
    <property type="nucleotide sequence ID" value="NZ_CP129118.1"/>
</dbReference>
<evidence type="ECO:0000313" key="2">
    <source>
        <dbReference type="Proteomes" id="UP001303902"/>
    </source>
</evidence>
<name>A0ABZ0L5U8_9BACL</name>
<proteinExistence type="predicted"/>
<accession>A0ABZ0L5U8</accession>
<gene>
    <name evidence="1" type="ORF">QWT69_16710</name>
</gene>
<keyword evidence="2" id="KW-1185">Reference proteome</keyword>
<sequence>MTYEFKYLLKKLIQSYKKYGPQWKPGRDIIHLKKRISRNDLPFETTLQDYSHLITTIVVNEQSNIHIYNMKHFQQGYIVFSFNSWVVIVGEDYIMETAMITRSPDNYLSTEKGYTYIGTVKEVLSWIE</sequence>
<protein>
    <submittedName>
        <fullName evidence="1">Uncharacterized protein</fullName>
    </submittedName>
</protein>
<dbReference type="Proteomes" id="UP001303902">
    <property type="component" value="Chromosome"/>
</dbReference>